<reference evidence="1 2" key="1">
    <citation type="journal article" date="2015" name="Nature">
        <title>rRNA introns, odd ribosomes, and small enigmatic genomes across a large radiation of phyla.</title>
        <authorList>
            <person name="Brown C.T."/>
            <person name="Hug L.A."/>
            <person name="Thomas B.C."/>
            <person name="Sharon I."/>
            <person name="Castelle C.J."/>
            <person name="Singh A."/>
            <person name="Wilkins M.J."/>
            <person name="Williams K.H."/>
            <person name="Banfield J.F."/>
        </authorList>
    </citation>
    <scope>NUCLEOTIDE SEQUENCE [LARGE SCALE GENOMIC DNA]</scope>
</reference>
<dbReference type="EMBL" id="LCBU01000033">
    <property type="protein sequence ID" value="KKS16771.1"/>
    <property type="molecule type" value="Genomic_DNA"/>
</dbReference>
<comment type="caution">
    <text evidence="1">The sequence shown here is derived from an EMBL/GenBank/DDBJ whole genome shotgun (WGS) entry which is preliminary data.</text>
</comment>
<accession>A0A0G0Z3Y2</accession>
<proteinExistence type="predicted"/>
<protein>
    <submittedName>
        <fullName evidence="1">Uncharacterized protein</fullName>
    </submittedName>
</protein>
<dbReference type="AlphaFoldDB" id="A0A0G0Z3Y2"/>
<sequence>MHWTFYRWDEIFALALTLALPTESDIVGVFASDRLLDQPPTFLEETYE</sequence>
<evidence type="ECO:0000313" key="1">
    <source>
        <dbReference type="EMBL" id="KKS16771.1"/>
    </source>
</evidence>
<name>A0A0G0Z3Y2_9BACT</name>
<dbReference type="Proteomes" id="UP000033969">
    <property type="component" value="Unassembled WGS sequence"/>
</dbReference>
<gene>
    <name evidence="1" type="ORF">UU74_C0033G0003</name>
</gene>
<organism evidence="1 2">
    <name type="scientific">Candidatus Woesebacteria bacterium GW2011_GWA1_41_7</name>
    <dbReference type="NCBI Taxonomy" id="1618556"/>
    <lineage>
        <taxon>Bacteria</taxon>
        <taxon>Candidatus Woeseibacteriota</taxon>
    </lineage>
</organism>
<evidence type="ECO:0000313" key="2">
    <source>
        <dbReference type="Proteomes" id="UP000033969"/>
    </source>
</evidence>